<organism evidence="3">
    <name type="scientific">Selaginella moellendorffii</name>
    <name type="common">Spikemoss</name>
    <dbReference type="NCBI Taxonomy" id="88036"/>
    <lineage>
        <taxon>Eukaryota</taxon>
        <taxon>Viridiplantae</taxon>
        <taxon>Streptophyta</taxon>
        <taxon>Embryophyta</taxon>
        <taxon>Tracheophyta</taxon>
        <taxon>Lycopodiopsida</taxon>
        <taxon>Selaginellales</taxon>
        <taxon>Selaginellaceae</taxon>
        <taxon>Selaginella</taxon>
    </lineage>
</organism>
<dbReference type="Gramene" id="EFJ09939">
    <property type="protein sequence ID" value="EFJ09939"/>
    <property type="gene ID" value="SELMODRAFT_427570"/>
</dbReference>
<dbReference type="InterPro" id="IPR011990">
    <property type="entry name" value="TPR-like_helical_dom_sf"/>
</dbReference>
<dbReference type="PANTHER" id="PTHR22835:SF476">
    <property type="entry name" value="OS06G0160200 PROTEIN"/>
    <property type="match status" value="1"/>
</dbReference>
<dbReference type="Gene3D" id="1.25.40.10">
    <property type="entry name" value="Tetratricopeptide repeat domain"/>
    <property type="match status" value="1"/>
</dbReference>
<dbReference type="Gene3D" id="3.40.50.1110">
    <property type="entry name" value="SGNH hydrolase"/>
    <property type="match status" value="1"/>
</dbReference>
<name>D8T010_SELML</name>
<dbReference type="Proteomes" id="UP000001514">
    <property type="component" value="Unassembled WGS sequence"/>
</dbReference>
<protein>
    <recommendedName>
        <fullName evidence="4">Pentatricopeptide repeat-containing protein</fullName>
    </recommendedName>
</protein>
<comment type="similarity">
    <text evidence="1">Belongs to the 'GDSL' lipolytic enzyme family.</text>
</comment>
<dbReference type="AlphaFoldDB" id="D8T010"/>
<dbReference type="InterPro" id="IPR036514">
    <property type="entry name" value="SGNH_hydro_sf"/>
</dbReference>
<dbReference type="KEGG" id="smo:SELMODRAFT_427570"/>
<dbReference type="EMBL" id="GL377657">
    <property type="protein sequence ID" value="EFJ09939.1"/>
    <property type="molecule type" value="Genomic_DNA"/>
</dbReference>
<dbReference type="InParanoid" id="D8T010"/>
<accession>D8T010</accession>
<sequence length="326" mass="36154">MDGGGSSRFRIPATFKTRVFMLFRHVNGRKRSLGLGFCCIAGVVRSSSASNLEALLEAAESSPDRERISHLLKLCGHFKALPQAQRLHRLISSSDGDGRLDDGDYFFAAWPRMIARFIEQGDEESAMIFYIQMQRDGVKPDHFTLVTILNLCQAPEDLELGIGIHRRIARMLWRITMRGQLHGLQSSTSGILARVPDQLRQPMGCLINYNQITVLHNKLLRVTIDVLQASFGDSVRRLIYVAMNGNRFQNGPEACCGTGKPYNYDPRVPCGTHGVVSGRNFTARACSNPKHYMRWGGIHTTEAFTKAAIHSVLSSSLKCSLGAAST</sequence>
<evidence type="ECO:0000313" key="3">
    <source>
        <dbReference type="Proteomes" id="UP000001514"/>
    </source>
</evidence>
<proteinExistence type="inferred from homology"/>
<evidence type="ECO:0008006" key="4">
    <source>
        <dbReference type="Google" id="ProtNLM"/>
    </source>
</evidence>
<evidence type="ECO:0000256" key="1">
    <source>
        <dbReference type="ARBA" id="ARBA00008668"/>
    </source>
</evidence>
<dbReference type="HOGENOM" id="CLU_853646_0_0_1"/>
<dbReference type="STRING" id="88036.D8T010"/>
<keyword evidence="3" id="KW-1185">Reference proteome</keyword>
<reference evidence="2 3" key="1">
    <citation type="journal article" date="2011" name="Science">
        <title>The Selaginella genome identifies genetic changes associated with the evolution of vascular plants.</title>
        <authorList>
            <person name="Banks J.A."/>
            <person name="Nishiyama T."/>
            <person name="Hasebe M."/>
            <person name="Bowman J.L."/>
            <person name="Gribskov M."/>
            <person name="dePamphilis C."/>
            <person name="Albert V.A."/>
            <person name="Aono N."/>
            <person name="Aoyama T."/>
            <person name="Ambrose B.A."/>
            <person name="Ashton N.W."/>
            <person name="Axtell M.J."/>
            <person name="Barker E."/>
            <person name="Barker M.S."/>
            <person name="Bennetzen J.L."/>
            <person name="Bonawitz N.D."/>
            <person name="Chapple C."/>
            <person name="Cheng C."/>
            <person name="Correa L.G."/>
            <person name="Dacre M."/>
            <person name="DeBarry J."/>
            <person name="Dreyer I."/>
            <person name="Elias M."/>
            <person name="Engstrom E.M."/>
            <person name="Estelle M."/>
            <person name="Feng L."/>
            <person name="Finet C."/>
            <person name="Floyd S.K."/>
            <person name="Frommer W.B."/>
            <person name="Fujita T."/>
            <person name="Gramzow L."/>
            <person name="Gutensohn M."/>
            <person name="Harholt J."/>
            <person name="Hattori M."/>
            <person name="Heyl A."/>
            <person name="Hirai T."/>
            <person name="Hiwatashi Y."/>
            <person name="Ishikawa M."/>
            <person name="Iwata M."/>
            <person name="Karol K.G."/>
            <person name="Koehler B."/>
            <person name="Kolukisaoglu U."/>
            <person name="Kubo M."/>
            <person name="Kurata T."/>
            <person name="Lalonde S."/>
            <person name="Li K."/>
            <person name="Li Y."/>
            <person name="Litt A."/>
            <person name="Lyons E."/>
            <person name="Manning G."/>
            <person name="Maruyama T."/>
            <person name="Michael T.P."/>
            <person name="Mikami K."/>
            <person name="Miyazaki S."/>
            <person name="Morinaga S."/>
            <person name="Murata T."/>
            <person name="Mueller-Roeber B."/>
            <person name="Nelson D.R."/>
            <person name="Obara M."/>
            <person name="Oguri Y."/>
            <person name="Olmstead R.G."/>
            <person name="Onodera N."/>
            <person name="Petersen B.L."/>
            <person name="Pils B."/>
            <person name="Prigge M."/>
            <person name="Rensing S.A."/>
            <person name="Riano-Pachon D.M."/>
            <person name="Roberts A.W."/>
            <person name="Sato Y."/>
            <person name="Scheller H.V."/>
            <person name="Schulz B."/>
            <person name="Schulz C."/>
            <person name="Shakirov E.V."/>
            <person name="Shibagaki N."/>
            <person name="Shinohara N."/>
            <person name="Shippen D.E."/>
            <person name="Soerensen I."/>
            <person name="Sotooka R."/>
            <person name="Sugimoto N."/>
            <person name="Sugita M."/>
            <person name="Sumikawa N."/>
            <person name="Tanurdzic M."/>
            <person name="Theissen G."/>
            <person name="Ulvskov P."/>
            <person name="Wakazuki S."/>
            <person name="Weng J.K."/>
            <person name="Willats W.W."/>
            <person name="Wipf D."/>
            <person name="Wolf P.G."/>
            <person name="Yang L."/>
            <person name="Zimmer A.D."/>
            <person name="Zhu Q."/>
            <person name="Mitros T."/>
            <person name="Hellsten U."/>
            <person name="Loque D."/>
            <person name="Otillar R."/>
            <person name="Salamov A."/>
            <person name="Schmutz J."/>
            <person name="Shapiro H."/>
            <person name="Lindquist E."/>
            <person name="Lucas S."/>
            <person name="Rokhsar D."/>
            <person name="Grigoriev I.V."/>
        </authorList>
    </citation>
    <scope>NUCLEOTIDE SEQUENCE [LARGE SCALE GENOMIC DNA]</scope>
</reference>
<gene>
    <name evidence="2" type="ORF">SELMODRAFT_427570</name>
</gene>
<evidence type="ECO:0000313" key="2">
    <source>
        <dbReference type="EMBL" id="EFJ09939.1"/>
    </source>
</evidence>
<dbReference type="PANTHER" id="PTHR22835">
    <property type="entry name" value="ZINC FINGER FYVE DOMAIN CONTAINING PROTEIN"/>
    <property type="match status" value="1"/>
</dbReference>